<name>A0A9W6GL82_9FUSO</name>
<keyword evidence="2" id="KW-1185">Reference proteome</keyword>
<reference evidence="1" key="1">
    <citation type="submission" date="2022-12" db="EMBL/GenBank/DDBJ databases">
        <title>Reference genome sequencing for broad-spectrum identification of bacterial and archaeal isolates by mass spectrometry.</title>
        <authorList>
            <person name="Sekiguchi Y."/>
            <person name="Tourlousse D.M."/>
        </authorList>
    </citation>
    <scope>NUCLEOTIDE SEQUENCE</scope>
    <source>
        <strain evidence="1">10succ1</strain>
    </source>
</reference>
<dbReference type="EMBL" id="BSDY01000007">
    <property type="protein sequence ID" value="GLI56215.1"/>
    <property type="molecule type" value="Genomic_DNA"/>
</dbReference>
<dbReference type="AlphaFoldDB" id="A0A9W6GL82"/>
<proteinExistence type="predicted"/>
<dbReference type="Proteomes" id="UP001144471">
    <property type="component" value="Unassembled WGS sequence"/>
</dbReference>
<accession>A0A9W6GL82</accession>
<gene>
    <name evidence="1" type="ORF">PM10SUCC1_17290</name>
</gene>
<protein>
    <submittedName>
        <fullName evidence="1">Uncharacterized protein</fullName>
    </submittedName>
</protein>
<dbReference type="RefSeq" id="WP_281835203.1">
    <property type="nucleotide sequence ID" value="NZ_BSDY01000007.1"/>
</dbReference>
<evidence type="ECO:0000313" key="2">
    <source>
        <dbReference type="Proteomes" id="UP001144471"/>
    </source>
</evidence>
<sequence>MAKVTINLEVMESMNYFWNATSDKEKVGESYLVTIADHPSMKVLYGEEFSADSVRKVLSAISNREPLRGTKPEMRFWNNNMWMLEDLDFMNMMLNPLKTLNLDDIEVREDTEIVFIPGHMDVCYKDGNKLIVNFFNIKADLYNEDVVTIEDKDMKVWFEEKIWKEFPVLGRR</sequence>
<evidence type="ECO:0000313" key="1">
    <source>
        <dbReference type="EMBL" id="GLI56215.1"/>
    </source>
</evidence>
<comment type="caution">
    <text evidence="1">The sequence shown here is derived from an EMBL/GenBank/DDBJ whole genome shotgun (WGS) entry which is preliminary data.</text>
</comment>
<organism evidence="1 2">
    <name type="scientific">Propionigenium maris DSM 9537</name>
    <dbReference type="NCBI Taxonomy" id="1123000"/>
    <lineage>
        <taxon>Bacteria</taxon>
        <taxon>Fusobacteriati</taxon>
        <taxon>Fusobacteriota</taxon>
        <taxon>Fusobacteriia</taxon>
        <taxon>Fusobacteriales</taxon>
        <taxon>Fusobacteriaceae</taxon>
        <taxon>Propionigenium</taxon>
    </lineage>
</organism>